<reference evidence="2 3" key="1">
    <citation type="submission" date="2014-04" db="EMBL/GenBank/DDBJ databases">
        <title>Evolutionary Origins and Diversification of the Mycorrhizal Mutualists.</title>
        <authorList>
            <consortium name="DOE Joint Genome Institute"/>
            <consortium name="Mycorrhizal Genomics Consortium"/>
            <person name="Kohler A."/>
            <person name="Kuo A."/>
            <person name="Nagy L.G."/>
            <person name="Floudas D."/>
            <person name="Copeland A."/>
            <person name="Barry K.W."/>
            <person name="Cichocki N."/>
            <person name="Veneault-Fourrey C."/>
            <person name="LaButti K."/>
            <person name="Lindquist E.A."/>
            <person name="Lipzen A."/>
            <person name="Lundell T."/>
            <person name="Morin E."/>
            <person name="Murat C."/>
            <person name="Riley R."/>
            <person name="Ohm R."/>
            <person name="Sun H."/>
            <person name="Tunlid A."/>
            <person name="Henrissat B."/>
            <person name="Grigoriev I.V."/>
            <person name="Hibbett D.S."/>
            <person name="Martin F."/>
        </authorList>
    </citation>
    <scope>NUCLEOTIDE SEQUENCE [LARGE SCALE GENOMIC DNA]</scope>
    <source>
        <strain evidence="2 3">Koide BX008</strain>
    </source>
</reference>
<dbReference type="HOGENOM" id="CLU_2885316_0_0_1"/>
<dbReference type="Proteomes" id="UP000054549">
    <property type="component" value="Unassembled WGS sequence"/>
</dbReference>
<keyword evidence="1" id="KW-0812">Transmembrane</keyword>
<accession>A0A0C2SH67</accession>
<dbReference type="InParanoid" id="A0A0C2SH67"/>
<keyword evidence="1" id="KW-0472">Membrane</keyword>
<dbReference type="AlphaFoldDB" id="A0A0C2SH67"/>
<evidence type="ECO:0000313" key="3">
    <source>
        <dbReference type="Proteomes" id="UP000054549"/>
    </source>
</evidence>
<keyword evidence="3" id="KW-1185">Reference proteome</keyword>
<keyword evidence="1" id="KW-1133">Transmembrane helix</keyword>
<evidence type="ECO:0000313" key="2">
    <source>
        <dbReference type="EMBL" id="KIL62475.1"/>
    </source>
</evidence>
<feature type="transmembrane region" description="Helical" evidence="1">
    <location>
        <begin position="25"/>
        <end position="44"/>
    </location>
</feature>
<name>A0A0C2SH67_AMAMK</name>
<organism evidence="2 3">
    <name type="scientific">Amanita muscaria (strain Koide BX008)</name>
    <dbReference type="NCBI Taxonomy" id="946122"/>
    <lineage>
        <taxon>Eukaryota</taxon>
        <taxon>Fungi</taxon>
        <taxon>Dikarya</taxon>
        <taxon>Basidiomycota</taxon>
        <taxon>Agaricomycotina</taxon>
        <taxon>Agaricomycetes</taxon>
        <taxon>Agaricomycetidae</taxon>
        <taxon>Agaricales</taxon>
        <taxon>Pluteineae</taxon>
        <taxon>Amanitaceae</taxon>
        <taxon>Amanita</taxon>
    </lineage>
</organism>
<sequence>MRIESCPVQSRSLQMECGFGVVLPAWQLTYGLIVLFFCFVLAPVGHGRNHARLTLVYDSYISI</sequence>
<evidence type="ECO:0000256" key="1">
    <source>
        <dbReference type="SAM" id="Phobius"/>
    </source>
</evidence>
<gene>
    <name evidence="2" type="ORF">M378DRAFT_165682</name>
</gene>
<proteinExistence type="predicted"/>
<dbReference type="EMBL" id="KN818270">
    <property type="protein sequence ID" value="KIL62475.1"/>
    <property type="molecule type" value="Genomic_DNA"/>
</dbReference>
<protein>
    <submittedName>
        <fullName evidence="2">Uncharacterized protein</fullName>
    </submittedName>
</protein>